<comment type="subcellular location">
    <subcellularLocation>
        <location evidence="1 10">Cell membrane</location>
        <topology evidence="1 10">Multi-pass membrane protein</topology>
    </subcellularLocation>
</comment>
<gene>
    <name evidence="12" type="primary">LOC117569967</name>
</gene>
<name>A0A6P8X7G5_DROAB</name>
<keyword evidence="9 10" id="KW-0807">Transducer</keyword>
<feature type="transmembrane region" description="Helical" evidence="10">
    <location>
        <begin position="296"/>
        <end position="314"/>
    </location>
</feature>
<dbReference type="GO" id="GO:0004984">
    <property type="term" value="F:olfactory receptor activity"/>
    <property type="evidence" value="ECO:0007669"/>
    <property type="project" value="InterPro"/>
</dbReference>
<keyword evidence="8 10" id="KW-0675">Receptor</keyword>
<dbReference type="InterPro" id="IPR004117">
    <property type="entry name" value="7tm6_olfct_rcpt"/>
</dbReference>
<evidence type="ECO:0000256" key="3">
    <source>
        <dbReference type="ARBA" id="ARBA00022606"/>
    </source>
</evidence>
<dbReference type="RefSeq" id="XP_034107235.1">
    <property type="nucleotide sequence ID" value="XM_034251344.2"/>
</dbReference>
<evidence type="ECO:0000313" key="11">
    <source>
        <dbReference type="Proteomes" id="UP000515160"/>
    </source>
</evidence>
<keyword evidence="3 10" id="KW-0716">Sensory transduction</keyword>
<feature type="transmembrane region" description="Helical" evidence="10">
    <location>
        <begin position="68"/>
        <end position="88"/>
    </location>
</feature>
<keyword evidence="5 10" id="KW-0552">Olfaction</keyword>
<keyword evidence="11" id="KW-1185">Reference proteome</keyword>
<dbReference type="OrthoDB" id="6765072at2759"/>
<feature type="transmembrane region" description="Helical" evidence="10">
    <location>
        <begin position="127"/>
        <end position="152"/>
    </location>
</feature>
<evidence type="ECO:0000256" key="8">
    <source>
        <dbReference type="ARBA" id="ARBA00023170"/>
    </source>
</evidence>
<evidence type="ECO:0000256" key="2">
    <source>
        <dbReference type="ARBA" id="ARBA00022475"/>
    </source>
</evidence>
<evidence type="ECO:0000256" key="10">
    <source>
        <dbReference type="RuleBase" id="RU351113"/>
    </source>
</evidence>
<dbReference type="PANTHER" id="PTHR21137">
    <property type="entry name" value="ODORANT RECEPTOR"/>
    <property type="match status" value="1"/>
</dbReference>
<evidence type="ECO:0000313" key="12">
    <source>
        <dbReference type="RefSeq" id="XP_034107235.1"/>
    </source>
</evidence>
<proteinExistence type="inferred from homology"/>
<dbReference type="AlphaFoldDB" id="A0A6P8X7G5"/>
<feature type="transmembrane region" description="Helical" evidence="10">
    <location>
        <begin position="39"/>
        <end position="62"/>
    </location>
</feature>
<dbReference type="PANTHER" id="PTHR21137:SF35">
    <property type="entry name" value="ODORANT RECEPTOR 19A-RELATED"/>
    <property type="match status" value="1"/>
</dbReference>
<evidence type="ECO:0000256" key="5">
    <source>
        <dbReference type="ARBA" id="ARBA00022725"/>
    </source>
</evidence>
<dbReference type="Pfam" id="PF02949">
    <property type="entry name" value="7tm_6"/>
    <property type="match status" value="1"/>
</dbReference>
<evidence type="ECO:0000256" key="4">
    <source>
        <dbReference type="ARBA" id="ARBA00022692"/>
    </source>
</evidence>
<dbReference type="GO" id="GO:0007165">
    <property type="term" value="P:signal transduction"/>
    <property type="evidence" value="ECO:0007669"/>
    <property type="project" value="UniProtKB-KW"/>
</dbReference>
<reference evidence="12" key="1">
    <citation type="submission" date="2025-08" db="UniProtKB">
        <authorList>
            <consortium name="RefSeq"/>
        </authorList>
    </citation>
    <scope>IDENTIFICATION</scope>
    <source>
        <strain evidence="12">15112-1751.03</strain>
        <tissue evidence="12">Whole Adult</tissue>
    </source>
</reference>
<sequence>MQDSAATRFCKIIKLIRFCVGICGTDVADPEYRMWALTYAVISVIFFFFASTVYTLYVGVILEKDYTVILQAFAMVGSAVQGLTKLLCTVNRAPLMRHIQGTYESIYQEYEVLGGEYTKYLHRRINLFWNLMIAFAWIYIILVAGLTCYPIYSRIFRNEKLLVMQFLVPGIDRDSDSGHLMLITLHVTCLSFGAFGNFGGDMYLFLFITNVPLLKDIFKVKLHEFNDVVQEHADHKQIRSMLWDLISWHQRYVSILRSTEKIYNIVMFVQLLSTCVGILCTISCIIIKVWPAAPVYLIYSFIVLYTFCGLGTIVETSNLDFTFELYTNCLWYELPVKEQKLLILMLAKSQNEKALTAASVLPLSMNTALRLTKGIYSFSMLLITYLE</sequence>
<dbReference type="GeneID" id="117569967"/>
<feature type="transmembrane region" description="Helical" evidence="10">
    <location>
        <begin position="183"/>
        <end position="208"/>
    </location>
</feature>
<dbReference type="GO" id="GO:0005886">
    <property type="term" value="C:plasma membrane"/>
    <property type="evidence" value="ECO:0007669"/>
    <property type="project" value="UniProtKB-SubCell"/>
</dbReference>
<accession>A0A6P8X7G5</accession>
<keyword evidence="7 10" id="KW-0472">Membrane</keyword>
<dbReference type="CTD" id="39191"/>
<keyword evidence="2" id="KW-1003">Cell membrane</keyword>
<evidence type="ECO:0000256" key="9">
    <source>
        <dbReference type="ARBA" id="ARBA00023224"/>
    </source>
</evidence>
<organism evidence="11 12">
    <name type="scientific">Drosophila albomicans</name>
    <name type="common">Fruit fly</name>
    <dbReference type="NCBI Taxonomy" id="7291"/>
    <lineage>
        <taxon>Eukaryota</taxon>
        <taxon>Metazoa</taxon>
        <taxon>Ecdysozoa</taxon>
        <taxon>Arthropoda</taxon>
        <taxon>Hexapoda</taxon>
        <taxon>Insecta</taxon>
        <taxon>Pterygota</taxon>
        <taxon>Neoptera</taxon>
        <taxon>Endopterygota</taxon>
        <taxon>Diptera</taxon>
        <taxon>Brachycera</taxon>
        <taxon>Muscomorpha</taxon>
        <taxon>Ephydroidea</taxon>
        <taxon>Drosophilidae</taxon>
        <taxon>Drosophila</taxon>
    </lineage>
</organism>
<comment type="similarity">
    <text evidence="10">Belongs to the insect chemoreceptor superfamily. Heteromeric odorant receptor channel (TC 1.A.69) family.</text>
</comment>
<comment type="caution">
    <text evidence="10">Lacks conserved residue(s) required for the propagation of feature annotation.</text>
</comment>
<evidence type="ECO:0000256" key="1">
    <source>
        <dbReference type="ARBA" id="ARBA00004651"/>
    </source>
</evidence>
<dbReference type="GO" id="GO:0005549">
    <property type="term" value="F:odorant binding"/>
    <property type="evidence" value="ECO:0007669"/>
    <property type="project" value="InterPro"/>
</dbReference>
<feature type="transmembrane region" description="Helical" evidence="10">
    <location>
        <begin position="265"/>
        <end position="290"/>
    </location>
</feature>
<evidence type="ECO:0000256" key="7">
    <source>
        <dbReference type="ARBA" id="ARBA00023136"/>
    </source>
</evidence>
<keyword evidence="4 10" id="KW-0812">Transmembrane</keyword>
<keyword evidence="6 10" id="KW-1133">Transmembrane helix</keyword>
<dbReference type="Proteomes" id="UP000515160">
    <property type="component" value="Chromosome 3"/>
</dbReference>
<protein>
    <recommendedName>
        <fullName evidence="10">Odorant receptor</fullName>
    </recommendedName>
</protein>
<evidence type="ECO:0000256" key="6">
    <source>
        <dbReference type="ARBA" id="ARBA00022989"/>
    </source>
</evidence>